<reference evidence="1 2" key="1">
    <citation type="submission" date="2020-07" db="EMBL/GenBank/DDBJ databases">
        <title>Characterization of Pectobacterium aroidearum strains causing soft rot on Amorphophallus konjac.</title>
        <authorList>
            <person name="Xie H."/>
        </authorList>
    </citation>
    <scope>NUCLEOTIDE SEQUENCE [LARGE SCALE GENOMIC DNA]</scope>
    <source>
        <strain evidence="1 2">MY10</strain>
    </source>
</reference>
<name>A0ABR5ZJI6_9GAMM</name>
<dbReference type="Proteomes" id="UP000530038">
    <property type="component" value="Unassembled WGS sequence"/>
</dbReference>
<dbReference type="RefSeq" id="WP_181838324.1">
    <property type="nucleotide sequence ID" value="NZ_JACERK010000017.1"/>
</dbReference>
<organism evidence="1 2">
    <name type="scientific">Pectobacterium aroidearum</name>
    <dbReference type="NCBI Taxonomy" id="1201031"/>
    <lineage>
        <taxon>Bacteria</taxon>
        <taxon>Pseudomonadati</taxon>
        <taxon>Pseudomonadota</taxon>
        <taxon>Gammaproteobacteria</taxon>
        <taxon>Enterobacterales</taxon>
        <taxon>Pectobacteriaceae</taxon>
        <taxon>Pectobacterium</taxon>
    </lineage>
</organism>
<protein>
    <recommendedName>
        <fullName evidence="3">DUF4376 domain-containing protein</fullName>
    </recommendedName>
</protein>
<evidence type="ECO:0000313" key="2">
    <source>
        <dbReference type="Proteomes" id="UP000530038"/>
    </source>
</evidence>
<keyword evidence="2" id="KW-1185">Reference proteome</keyword>
<proteinExistence type="predicted"/>
<sequence length="162" mass="18543">MAIIKTIEYKGNTLTLQEDRYVDCISYEILLRDPVKHWIGRDVHVLSIDSSTSVDILDKRFSDSELESMMQKEYDDSLPLQVIATLESVVEAGDINTKWFVVNDETGSLSGKYGSVYTESGWFICDESGEKIENKLTENQISLIKTAMERGDTAIYDWEFDY</sequence>
<accession>A0ABR5ZJI6</accession>
<dbReference type="EMBL" id="JACERK010000017">
    <property type="protein sequence ID" value="MBA5234745.1"/>
    <property type="molecule type" value="Genomic_DNA"/>
</dbReference>
<evidence type="ECO:0000313" key="1">
    <source>
        <dbReference type="EMBL" id="MBA5234745.1"/>
    </source>
</evidence>
<evidence type="ECO:0008006" key="3">
    <source>
        <dbReference type="Google" id="ProtNLM"/>
    </source>
</evidence>
<comment type="caution">
    <text evidence="1">The sequence shown here is derived from an EMBL/GenBank/DDBJ whole genome shotgun (WGS) entry which is preliminary data.</text>
</comment>
<gene>
    <name evidence="1" type="ORF">H2Y56_21940</name>
</gene>